<name>A0ABR2JQB0_9EUKA</name>
<accession>A0ABR2JQB0</accession>
<reference evidence="1 2" key="1">
    <citation type="submission" date="2024-04" db="EMBL/GenBank/DDBJ databases">
        <title>Tritrichomonas musculus Genome.</title>
        <authorList>
            <person name="Alves-Ferreira E."/>
            <person name="Grigg M."/>
            <person name="Lorenzi H."/>
            <person name="Galac M."/>
        </authorList>
    </citation>
    <scope>NUCLEOTIDE SEQUENCE [LARGE SCALE GENOMIC DNA]</scope>
    <source>
        <strain evidence="1 2">EAF2021</strain>
    </source>
</reference>
<comment type="caution">
    <text evidence="1">The sequence shown here is derived from an EMBL/GenBank/DDBJ whole genome shotgun (WGS) entry which is preliminary data.</text>
</comment>
<keyword evidence="2" id="KW-1185">Reference proteome</keyword>
<organism evidence="1 2">
    <name type="scientific">Tritrichomonas musculus</name>
    <dbReference type="NCBI Taxonomy" id="1915356"/>
    <lineage>
        <taxon>Eukaryota</taxon>
        <taxon>Metamonada</taxon>
        <taxon>Parabasalia</taxon>
        <taxon>Tritrichomonadida</taxon>
        <taxon>Tritrichomonadidae</taxon>
        <taxon>Tritrichomonas</taxon>
    </lineage>
</organism>
<sequence length="753" mass="89019">MENEFLRNSWNIRLSKDDFLLQAKEKFDDKSIKILISLLENICAFDDSSPLFIEYFGSIVNEYFVFSLGNVDFFNENQINSYFRLFINYNCELFGKCKIGQKEDAHAALNAFRICLIQNQKLITPLLTKLFQQPNFLVLLASSRSLDTDYFTFVRKLYKEISPFEKYPIAYPLLNESFRRAFVDDKGPAVQISIMDMNECLSFLSVFLHIFLLYDFFPKILDRKAHITIFSILLDQYYQNAHILHGNAIHKVLNLICEPVNGQITKSNLQEIINNEYYRDNQMGVPFSTDVDQLYTYLFVPNENFDSDHFTSNFLTTPALCLHFSDMLIEKIPNGSIEFYHDITENLDTYICLYSERKGVVVLKALISHLQTIRDSVYYDAVFTYFCSFFTFYYNMFENEEIIDFMERQTSEVRDMMKLIVCLEIEQKRKSFPMPIFTKANGLPVPRIDTSTPFEKCIKFASLVGQMCGDEVLEYINKEPYLFIIALSEGLRNRRKDFNILTKHKFSEVYSFHNRLSQMLLVTNRPENPQWNYFTEDIFVGYDFMRAFPPKSVEDIEEYLLRDVYYFFKVSNLSAQEIIKICIHWNFYFRHFGTKEVMDKMFSYLWKKETDSLINQFVYYLCISGVVMTIASRKSGFGVEFLQSIIMLFKENRQINQEMATRLFSFVFLSLNDEDSNMIMKNVSELKDKMLNEGEDTEGCQYARFISTFFRFMMFLPKMFNNMKEDIFKVFMKIGDSQSLIDYFVLVCKNLEI</sequence>
<evidence type="ECO:0000313" key="2">
    <source>
        <dbReference type="Proteomes" id="UP001470230"/>
    </source>
</evidence>
<dbReference type="EMBL" id="JAPFFF010000010">
    <property type="protein sequence ID" value="KAK8881077.1"/>
    <property type="molecule type" value="Genomic_DNA"/>
</dbReference>
<evidence type="ECO:0000313" key="1">
    <source>
        <dbReference type="EMBL" id="KAK8881077.1"/>
    </source>
</evidence>
<protein>
    <submittedName>
        <fullName evidence="1">Uncharacterized protein</fullName>
    </submittedName>
</protein>
<proteinExistence type="predicted"/>
<gene>
    <name evidence="1" type="ORF">M9Y10_003805</name>
</gene>
<dbReference type="Proteomes" id="UP001470230">
    <property type="component" value="Unassembled WGS sequence"/>
</dbReference>